<organism evidence="2 3">
    <name type="scientific">Elysia crispata</name>
    <name type="common">lettuce slug</name>
    <dbReference type="NCBI Taxonomy" id="231223"/>
    <lineage>
        <taxon>Eukaryota</taxon>
        <taxon>Metazoa</taxon>
        <taxon>Spiralia</taxon>
        <taxon>Lophotrochozoa</taxon>
        <taxon>Mollusca</taxon>
        <taxon>Gastropoda</taxon>
        <taxon>Heterobranchia</taxon>
        <taxon>Euthyneura</taxon>
        <taxon>Panpulmonata</taxon>
        <taxon>Sacoglossa</taxon>
        <taxon>Placobranchoidea</taxon>
        <taxon>Plakobranchidae</taxon>
        <taxon>Elysia</taxon>
    </lineage>
</organism>
<evidence type="ECO:0000256" key="1">
    <source>
        <dbReference type="SAM" id="MobiDB-lite"/>
    </source>
</evidence>
<evidence type="ECO:0008006" key="4">
    <source>
        <dbReference type="Google" id="ProtNLM"/>
    </source>
</evidence>
<feature type="region of interest" description="Disordered" evidence="1">
    <location>
        <begin position="1"/>
        <end position="21"/>
    </location>
</feature>
<proteinExistence type="predicted"/>
<keyword evidence="3" id="KW-1185">Reference proteome</keyword>
<sequence>METLSGLQSIEDRRDNKAQHYPKQEWIRPYTDGSETNAVKNGGGGVFIEWPNGCTTSQAFPAGATYSNYKAEAEALYVALNLIKSFHNTETTQFVLLSDAQSVLEALSNNLKHQFFQRSAKCWKKWQTSSPELLFDGFLITAR</sequence>
<dbReference type="Gene3D" id="3.30.420.10">
    <property type="entry name" value="Ribonuclease H-like superfamily/Ribonuclease H"/>
    <property type="match status" value="1"/>
</dbReference>
<protein>
    <recommendedName>
        <fullName evidence="4">RNase H type-1 domain-containing protein</fullName>
    </recommendedName>
</protein>
<name>A0AAE1CRF2_9GAST</name>
<feature type="compositionally biased region" description="Basic and acidic residues" evidence="1">
    <location>
        <begin position="10"/>
        <end position="21"/>
    </location>
</feature>
<dbReference type="AlphaFoldDB" id="A0AAE1CRF2"/>
<dbReference type="InterPro" id="IPR036397">
    <property type="entry name" value="RNaseH_sf"/>
</dbReference>
<evidence type="ECO:0000313" key="3">
    <source>
        <dbReference type="Proteomes" id="UP001283361"/>
    </source>
</evidence>
<dbReference type="GO" id="GO:0003676">
    <property type="term" value="F:nucleic acid binding"/>
    <property type="evidence" value="ECO:0007669"/>
    <property type="project" value="InterPro"/>
</dbReference>
<comment type="caution">
    <text evidence="2">The sequence shown here is derived from an EMBL/GenBank/DDBJ whole genome shotgun (WGS) entry which is preliminary data.</text>
</comment>
<dbReference type="InterPro" id="IPR012337">
    <property type="entry name" value="RNaseH-like_sf"/>
</dbReference>
<evidence type="ECO:0000313" key="2">
    <source>
        <dbReference type="EMBL" id="KAK3730763.1"/>
    </source>
</evidence>
<dbReference type="SUPFAM" id="SSF53098">
    <property type="entry name" value="Ribonuclease H-like"/>
    <property type="match status" value="1"/>
</dbReference>
<dbReference type="Proteomes" id="UP001283361">
    <property type="component" value="Unassembled WGS sequence"/>
</dbReference>
<dbReference type="EMBL" id="JAWDGP010007058">
    <property type="protein sequence ID" value="KAK3730763.1"/>
    <property type="molecule type" value="Genomic_DNA"/>
</dbReference>
<gene>
    <name evidence="2" type="ORF">RRG08_015680</name>
</gene>
<accession>A0AAE1CRF2</accession>
<reference evidence="2" key="1">
    <citation type="journal article" date="2023" name="G3 (Bethesda)">
        <title>A reference genome for the long-term kleptoplast-retaining sea slug Elysia crispata morphotype clarki.</title>
        <authorList>
            <person name="Eastman K.E."/>
            <person name="Pendleton A.L."/>
            <person name="Shaikh M.A."/>
            <person name="Suttiyut T."/>
            <person name="Ogas R."/>
            <person name="Tomko P."/>
            <person name="Gavelis G."/>
            <person name="Widhalm J.R."/>
            <person name="Wisecaver J.H."/>
        </authorList>
    </citation>
    <scope>NUCLEOTIDE SEQUENCE</scope>
    <source>
        <strain evidence="2">ECLA1</strain>
    </source>
</reference>